<accession>A0A8H3X9V9</accession>
<reference evidence="1 2" key="1">
    <citation type="journal article" date="2019" name="Environ. Microbiol.">
        <title>At the nexus of three kingdoms: the genome of the mycorrhizal fungus Gigaspora margarita provides insights into plant, endobacterial and fungal interactions.</title>
        <authorList>
            <person name="Venice F."/>
            <person name="Ghignone S."/>
            <person name="Salvioli di Fossalunga A."/>
            <person name="Amselem J."/>
            <person name="Novero M."/>
            <person name="Xianan X."/>
            <person name="Sedzielewska Toro K."/>
            <person name="Morin E."/>
            <person name="Lipzen A."/>
            <person name="Grigoriev I.V."/>
            <person name="Henrissat B."/>
            <person name="Martin F.M."/>
            <person name="Bonfante P."/>
        </authorList>
    </citation>
    <scope>NUCLEOTIDE SEQUENCE [LARGE SCALE GENOMIC DNA]</scope>
    <source>
        <strain evidence="1 2">BEG34</strain>
    </source>
</reference>
<dbReference type="EMBL" id="WTPW01001484">
    <property type="protein sequence ID" value="KAF0432864.1"/>
    <property type="molecule type" value="Genomic_DNA"/>
</dbReference>
<dbReference type="AlphaFoldDB" id="A0A8H3X9V9"/>
<keyword evidence="2" id="KW-1185">Reference proteome</keyword>
<dbReference type="Proteomes" id="UP000439903">
    <property type="component" value="Unassembled WGS sequence"/>
</dbReference>
<name>A0A8H3X9V9_GIGMA</name>
<protein>
    <submittedName>
        <fullName evidence="1">Uncharacterized protein</fullName>
    </submittedName>
</protein>
<dbReference type="OrthoDB" id="2437217at2759"/>
<organism evidence="1 2">
    <name type="scientific">Gigaspora margarita</name>
    <dbReference type="NCBI Taxonomy" id="4874"/>
    <lineage>
        <taxon>Eukaryota</taxon>
        <taxon>Fungi</taxon>
        <taxon>Fungi incertae sedis</taxon>
        <taxon>Mucoromycota</taxon>
        <taxon>Glomeromycotina</taxon>
        <taxon>Glomeromycetes</taxon>
        <taxon>Diversisporales</taxon>
        <taxon>Gigasporaceae</taxon>
        <taxon>Gigaspora</taxon>
    </lineage>
</organism>
<sequence length="116" mass="13398">MNEDLFTKLCYPYVLWRDVESWDYYFFKKNPGAAKNESRDTFAAEPNILIQDLEPDTDERNKALAIKSKLKKVGGFLLLSRKKKILAECAIPHIACTGRERVRHLALAKFVILCVH</sequence>
<evidence type="ECO:0000313" key="2">
    <source>
        <dbReference type="Proteomes" id="UP000439903"/>
    </source>
</evidence>
<comment type="caution">
    <text evidence="1">The sequence shown here is derived from an EMBL/GenBank/DDBJ whole genome shotgun (WGS) entry which is preliminary data.</text>
</comment>
<evidence type="ECO:0000313" key="1">
    <source>
        <dbReference type="EMBL" id="KAF0432864.1"/>
    </source>
</evidence>
<gene>
    <name evidence="1" type="ORF">F8M41_005141</name>
</gene>
<proteinExistence type="predicted"/>